<gene>
    <name evidence="2" type="ordered locus">Clos_0083</name>
</gene>
<sequence length="311" mass="35846">MTKKAFAEDFKTTDGKSIYLRKWSPQTPPENPLIIQLVHGMAEHIHRYDEFAKELVKEGFIVYGHDHRGHGRTAKIREDLGYFSDEHGWNRILQDLNEINKKIRIEYPHSKIILFGHSMGSFLSRRYVQLFPHAVDGLVISGTGYRNGILGKVGMIVAKGSGLIFGKKKANPLLNKIAFGSFNNRFKPNETSCDWLTRDKEAVKAYIADPLCGFIFTSEAFYELMKGIEELHEKENLEKTPRDLPLYIFSGTQDPVGNFGKGVLKVCEIYKNMGIKNITYKLYPEGRHEMLNEINRKEVYEDVIHWIRSLY</sequence>
<feature type="domain" description="Serine aminopeptidase S33" evidence="1">
    <location>
        <begin position="34"/>
        <end position="294"/>
    </location>
</feature>
<dbReference type="PANTHER" id="PTHR11614">
    <property type="entry name" value="PHOSPHOLIPASE-RELATED"/>
    <property type="match status" value="1"/>
</dbReference>
<dbReference type="SUPFAM" id="SSF53474">
    <property type="entry name" value="alpha/beta-Hydrolases"/>
    <property type="match status" value="1"/>
</dbReference>
<dbReference type="RefSeq" id="WP_012157968.1">
    <property type="nucleotide sequence ID" value="NC_009922.1"/>
</dbReference>
<proteinExistence type="predicted"/>
<dbReference type="InterPro" id="IPR029058">
    <property type="entry name" value="AB_hydrolase_fold"/>
</dbReference>
<keyword evidence="2" id="KW-0378">Hydrolase</keyword>
<dbReference type="GO" id="GO:0016787">
    <property type="term" value="F:hydrolase activity"/>
    <property type="evidence" value="ECO:0007669"/>
    <property type="project" value="UniProtKB-KW"/>
</dbReference>
<dbReference type="AlphaFoldDB" id="A8MFL4"/>
<evidence type="ECO:0000313" key="3">
    <source>
        <dbReference type="Proteomes" id="UP000000269"/>
    </source>
</evidence>
<dbReference type="InterPro" id="IPR022742">
    <property type="entry name" value="Hydrolase_4"/>
</dbReference>
<keyword evidence="3" id="KW-1185">Reference proteome</keyword>
<dbReference type="HOGENOM" id="CLU_026209_1_0_9"/>
<evidence type="ECO:0000259" key="1">
    <source>
        <dbReference type="Pfam" id="PF12146"/>
    </source>
</evidence>
<accession>A8MFL4</accession>
<protein>
    <submittedName>
        <fullName evidence="2">Alpha/beta hydrolase fold</fullName>
    </submittedName>
</protein>
<dbReference type="Gene3D" id="3.40.50.1820">
    <property type="entry name" value="alpha/beta hydrolase"/>
    <property type="match status" value="1"/>
</dbReference>
<organism evidence="2 3">
    <name type="scientific">Alkaliphilus oremlandii (strain OhILAs)</name>
    <name type="common">Clostridium oremlandii (strain OhILAs)</name>
    <dbReference type="NCBI Taxonomy" id="350688"/>
    <lineage>
        <taxon>Bacteria</taxon>
        <taxon>Bacillati</taxon>
        <taxon>Bacillota</taxon>
        <taxon>Clostridia</taxon>
        <taxon>Peptostreptococcales</taxon>
        <taxon>Natronincolaceae</taxon>
        <taxon>Alkaliphilus</taxon>
    </lineage>
</organism>
<dbReference type="STRING" id="350688.Clos_0083"/>
<dbReference type="Pfam" id="PF12146">
    <property type="entry name" value="Hydrolase_4"/>
    <property type="match status" value="1"/>
</dbReference>
<reference evidence="3" key="1">
    <citation type="submission" date="2007-10" db="EMBL/GenBank/DDBJ databases">
        <title>Complete genome of Alkaliphilus oremlandii OhILAs.</title>
        <authorList>
            <person name="Copeland A."/>
            <person name="Lucas S."/>
            <person name="Lapidus A."/>
            <person name="Barry K."/>
            <person name="Detter J.C."/>
            <person name="Glavina del Rio T."/>
            <person name="Hammon N."/>
            <person name="Israni S."/>
            <person name="Dalin E."/>
            <person name="Tice H."/>
            <person name="Pitluck S."/>
            <person name="Chain P."/>
            <person name="Malfatti S."/>
            <person name="Shin M."/>
            <person name="Vergez L."/>
            <person name="Schmutz J."/>
            <person name="Larimer F."/>
            <person name="Land M."/>
            <person name="Hauser L."/>
            <person name="Kyrpides N."/>
            <person name="Mikhailova N."/>
            <person name="Stolz J.F."/>
            <person name="Dawson A."/>
            <person name="Fisher E."/>
            <person name="Crable B."/>
            <person name="Perera E."/>
            <person name="Lisak J."/>
            <person name="Ranganathan M."/>
            <person name="Basu P."/>
            <person name="Richardson P."/>
        </authorList>
    </citation>
    <scope>NUCLEOTIDE SEQUENCE [LARGE SCALE GENOMIC DNA]</scope>
    <source>
        <strain evidence="3">OhILAs</strain>
    </source>
</reference>
<dbReference type="KEGG" id="aoe:Clos_0083"/>
<dbReference type="OrthoDB" id="9806902at2"/>
<evidence type="ECO:0000313" key="2">
    <source>
        <dbReference type="EMBL" id="ABW17653.1"/>
    </source>
</evidence>
<dbReference type="InterPro" id="IPR051044">
    <property type="entry name" value="MAG_DAG_Lipase"/>
</dbReference>
<name>A8MFL4_ALKOO</name>
<dbReference type="Proteomes" id="UP000000269">
    <property type="component" value="Chromosome"/>
</dbReference>
<dbReference type="EMBL" id="CP000853">
    <property type="protein sequence ID" value="ABW17653.1"/>
    <property type="molecule type" value="Genomic_DNA"/>
</dbReference>
<dbReference type="eggNOG" id="COG2267">
    <property type="taxonomic scope" value="Bacteria"/>
</dbReference>